<dbReference type="Proteomes" id="UP000233606">
    <property type="component" value="Unassembled WGS sequence"/>
</dbReference>
<evidence type="ECO:0000313" key="2">
    <source>
        <dbReference type="Proteomes" id="UP000233606"/>
    </source>
</evidence>
<gene>
    <name evidence="1" type="ORF">CW682_04430</name>
</gene>
<reference evidence="1" key="1">
    <citation type="submission" date="2017-12" db="EMBL/GenBank/DDBJ databases">
        <title>Genomics of Macrococcus caseolyticus.</title>
        <authorList>
            <person name="MacFadyen A.C."/>
            <person name="Paterson G.K."/>
        </authorList>
    </citation>
    <scope>NUCLEOTIDE SEQUENCE</scope>
    <source>
        <strain evidence="1">5459_5_49</strain>
    </source>
</reference>
<protein>
    <submittedName>
        <fullName evidence="1">Uncharacterized protein</fullName>
    </submittedName>
</protein>
<organism evidence="1 2">
    <name type="scientific">Macrococcoides caseolyticum</name>
    <dbReference type="NCBI Taxonomy" id="69966"/>
    <lineage>
        <taxon>Bacteria</taxon>
        <taxon>Bacillati</taxon>
        <taxon>Bacillota</taxon>
        <taxon>Bacilli</taxon>
        <taxon>Bacillales</taxon>
        <taxon>Staphylococcaceae</taxon>
        <taxon>Macrococcoides</taxon>
    </lineage>
</organism>
<dbReference type="EMBL" id="PIWU01000005">
    <property type="protein sequence ID" value="PKE56765.1"/>
    <property type="molecule type" value="Genomic_DNA"/>
</dbReference>
<comment type="caution">
    <text evidence="1">The sequence shown here is derived from an EMBL/GenBank/DDBJ whole genome shotgun (WGS) entry which is preliminary data.</text>
</comment>
<sequence>MRRIKVILEGRWIVDSILPEDEVEPVVDACKKGMREGVTCLLFDINKYIDPSKIVAIEVNEVPDDK</sequence>
<accession>A0ACC9MTK8</accession>
<keyword evidence="2" id="KW-1185">Reference proteome</keyword>
<name>A0ACC9MTK8_9STAP</name>
<proteinExistence type="predicted"/>
<evidence type="ECO:0000313" key="1">
    <source>
        <dbReference type="EMBL" id="PKE56765.1"/>
    </source>
</evidence>